<dbReference type="EC" id="5.1.1.1" evidence="4"/>
<dbReference type="STRING" id="553311.SAMN05216231_0939"/>
<dbReference type="RefSeq" id="WP_092491776.1">
    <property type="nucleotide sequence ID" value="NZ_FNKD01000001.1"/>
</dbReference>
<proteinExistence type="inferred from homology"/>
<feature type="domain" description="Alanine racemase C-terminal" evidence="6">
    <location>
        <begin position="249"/>
        <end position="377"/>
    </location>
</feature>
<dbReference type="UniPathway" id="UPA00042">
    <property type="reaction ID" value="UER00497"/>
</dbReference>
<sequence>MSYSLTMTSGSPTIAEVNLAAFNENVRTLKKAVGNSMLMAVIKTNGYGHGSVPIGREAVKAGADRLGVTTVEEGALLRESGISVPIHLLGSIMPEQAADAVYYGLTASVSSIKLAHAISDEATREGKTIPVHLKIDTGLHRFGISPGEASNFCKSCYNLPGLQWEGIYTHFSSADERDWETTEQQYKLFIDTVSKLHDLGFNFLIRHVGASTVAIERKDMHLDMVRSGIALFGYPPELHQRDLISLKPVMQLKSKILHVRELPPNTPIGYGGCYVTTTAEKIAIVPVGHGDGYQRALSNKGEMLVRGHRAKIVGTISLDQTVIDVTNVPDVCEGDEVVMMGGQGKEEILAREIAGWMDSIVDEVLSSLMERIRRVYV</sequence>
<comment type="cofactor">
    <cofactor evidence="1 4 5">
        <name>pyridoxal 5'-phosphate</name>
        <dbReference type="ChEBI" id="CHEBI:597326"/>
    </cofactor>
</comment>
<comment type="catalytic activity">
    <reaction evidence="4">
        <text>L-alanine = D-alanine</text>
        <dbReference type="Rhea" id="RHEA:20249"/>
        <dbReference type="ChEBI" id="CHEBI:57416"/>
        <dbReference type="ChEBI" id="CHEBI:57972"/>
        <dbReference type="EC" id="5.1.1.1"/>
    </reaction>
</comment>
<organism evidence="7 8">
    <name type="scientific">Virgibacillus salinus</name>
    <dbReference type="NCBI Taxonomy" id="553311"/>
    <lineage>
        <taxon>Bacteria</taxon>
        <taxon>Bacillati</taxon>
        <taxon>Bacillota</taxon>
        <taxon>Bacilli</taxon>
        <taxon>Bacillales</taxon>
        <taxon>Bacillaceae</taxon>
        <taxon>Virgibacillus</taxon>
    </lineage>
</organism>
<dbReference type="FunFam" id="3.20.20.10:FF:000002">
    <property type="entry name" value="Alanine racemase"/>
    <property type="match status" value="1"/>
</dbReference>
<reference evidence="7 8" key="1">
    <citation type="submission" date="2016-10" db="EMBL/GenBank/DDBJ databases">
        <authorList>
            <person name="de Groot N.N."/>
        </authorList>
    </citation>
    <scope>NUCLEOTIDE SEQUENCE [LARGE SCALE GENOMIC DNA]</scope>
    <source>
        <strain evidence="7 8">CGMCC 1.10449</strain>
    </source>
</reference>
<comment type="similarity">
    <text evidence="4">Belongs to the alanine racemase family.</text>
</comment>
<dbReference type="Gene3D" id="3.20.20.10">
    <property type="entry name" value="Alanine racemase"/>
    <property type="match status" value="1"/>
</dbReference>
<accession>A0A1H0YZH1</accession>
<evidence type="ECO:0000313" key="8">
    <source>
        <dbReference type="Proteomes" id="UP000199444"/>
    </source>
</evidence>
<evidence type="ECO:0000256" key="2">
    <source>
        <dbReference type="ARBA" id="ARBA00022898"/>
    </source>
</evidence>
<comment type="function">
    <text evidence="4">Catalyzes the interconversion of L-alanine and D-alanine. May also act on other amino acids.</text>
</comment>
<dbReference type="PANTHER" id="PTHR30511">
    <property type="entry name" value="ALANINE RACEMASE"/>
    <property type="match status" value="1"/>
</dbReference>
<dbReference type="InterPro" id="IPR001608">
    <property type="entry name" value="Ala_racemase_N"/>
</dbReference>
<keyword evidence="3 4" id="KW-0413">Isomerase</keyword>
<dbReference type="SUPFAM" id="SSF51419">
    <property type="entry name" value="PLP-binding barrel"/>
    <property type="match status" value="1"/>
</dbReference>
<protein>
    <recommendedName>
        <fullName evidence="4">Alanine racemase</fullName>
        <ecNumber evidence="4">5.1.1.1</ecNumber>
    </recommendedName>
</protein>
<dbReference type="InterPro" id="IPR009006">
    <property type="entry name" value="Ala_racemase/Decarboxylase_C"/>
</dbReference>
<dbReference type="InterPro" id="IPR011079">
    <property type="entry name" value="Ala_racemase_C"/>
</dbReference>
<dbReference type="HAMAP" id="MF_01201">
    <property type="entry name" value="Ala_racemase"/>
    <property type="match status" value="1"/>
</dbReference>
<comment type="caution">
    <text evidence="4">Lacks conserved residue(s) required for the propagation of feature annotation.</text>
</comment>
<dbReference type="GO" id="GO:0008784">
    <property type="term" value="F:alanine racemase activity"/>
    <property type="evidence" value="ECO:0007669"/>
    <property type="project" value="UniProtKB-UniRule"/>
</dbReference>
<feature type="modified residue" description="N6-(pyridoxal phosphate)lysine" evidence="4 5">
    <location>
        <position position="43"/>
    </location>
</feature>
<dbReference type="GO" id="GO:0005829">
    <property type="term" value="C:cytosol"/>
    <property type="evidence" value="ECO:0007669"/>
    <property type="project" value="TreeGrafter"/>
</dbReference>
<dbReference type="Pfam" id="PF00842">
    <property type="entry name" value="Ala_racemase_C"/>
    <property type="match status" value="1"/>
</dbReference>
<dbReference type="SUPFAM" id="SSF50621">
    <property type="entry name" value="Alanine racemase C-terminal domain-like"/>
    <property type="match status" value="1"/>
</dbReference>
<dbReference type="CDD" id="cd00430">
    <property type="entry name" value="PLPDE_III_AR"/>
    <property type="match status" value="1"/>
</dbReference>
<dbReference type="NCBIfam" id="TIGR00492">
    <property type="entry name" value="alr"/>
    <property type="match status" value="1"/>
</dbReference>
<evidence type="ECO:0000313" key="7">
    <source>
        <dbReference type="EMBL" id="SDQ20589.1"/>
    </source>
</evidence>
<feature type="active site" description="Proton acceptor; specific for L-alanine" evidence="4">
    <location>
        <position position="270"/>
    </location>
</feature>
<dbReference type="GO" id="GO:0030632">
    <property type="term" value="P:D-alanine biosynthetic process"/>
    <property type="evidence" value="ECO:0007669"/>
    <property type="project" value="UniProtKB-UniRule"/>
</dbReference>
<dbReference type="InterPro" id="IPR000821">
    <property type="entry name" value="Ala_racemase"/>
</dbReference>
<dbReference type="Gene3D" id="2.40.37.10">
    <property type="entry name" value="Lyase, Ornithine Decarboxylase, Chain A, domain 1"/>
    <property type="match status" value="1"/>
</dbReference>
<dbReference type="AlphaFoldDB" id="A0A1H0YZH1"/>
<keyword evidence="8" id="KW-1185">Reference proteome</keyword>
<evidence type="ECO:0000256" key="1">
    <source>
        <dbReference type="ARBA" id="ARBA00001933"/>
    </source>
</evidence>
<name>A0A1H0YZH1_9BACI</name>
<dbReference type="EMBL" id="FNKD01000001">
    <property type="protein sequence ID" value="SDQ20589.1"/>
    <property type="molecule type" value="Genomic_DNA"/>
</dbReference>
<dbReference type="PRINTS" id="PR00992">
    <property type="entry name" value="ALARACEMASE"/>
</dbReference>
<evidence type="ECO:0000259" key="6">
    <source>
        <dbReference type="SMART" id="SM01005"/>
    </source>
</evidence>
<evidence type="ECO:0000256" key="4">
    <source>
        <dbReference type="HAMAP-Rule" id="MF_01201"/>
    </source>
</evidence>
<dbReference type="Pfam" id="PF01168">
    <property type="entry name" value="Ala_racemase_N"/>
    <property type="match status" value="1"/>
</dbReference>
<feature type="binding site" evidence="4">
    <location>
        <position position="141"/>
    </location>
    <ligand>
        <name>substrate</name>
    </ligand>
</feature>
<evidence type="ECO:0000256" key="3">
    <source>
        <dbReference type="ARBA" id="ARBA00023235"/>
    </source>
</evidence>
<dbReference type="InterPro" id="IPR029066">
    <property type="entry name" value="PLP-binding_barrel"/>
</dbReference>
<feature type="active site" description="Proton acceptor; specific for D-alanine" evidence="4">
    <location>
        <position position="43"/>
    </location>
</feature>
<keyword evidence="2 4" id="KW-0663">Pyridoxal phosphate</keyword>
<gene>
    <name evidence="7" type="ORF">SAMN05216231_0939</name>
</gene>
<evidence type="ECO:0000256" key="5">
    <source>
        <dbReference type="PIRSR" id="PIRSR600821-50"/>
    </source>
</evidence>
<dbReference type="PANTHER" id="PTHR30511:SF0">
    <property type="entry name" value="ALANINE RACEMASE, CATABOLIC-RELATED"/>
    <property type="match status" value="1"/>
</dbReference>
<dbReference type="Proteomes" id="UP000199444">
    <property type="component" value="Unassembled WGS sequence"/>
</dbReference>
<dbReference type="SMART" id="SM01005">
    <property type="entry name" value="Ala_racemase_C"/>
    <property type="match status" value="1"/>
</dbReference>
<dbReference type="GO" id="GO:0030170">
    <property type="term" value="F:pyridoxal phosphate binding"/>
    <property type="evidence" value="ECO:0007669"/>
    <property type="project" value="UniProtKB-UniRule"/>
</dbReference>
<comment type="pathway">
    <text evidence="4">Amino-acid biosynthesis; D-alanine biosynthesis; D-alanine from L-alanine: step 1/1.</text>
</comment>